<dbReference type="GO" id="GO:0004368">
    <property type="term" value="F:glycerol-3-phosphate dehydrogenase (quinone) activity"/>
    <property type="evidence" value="ECO:0007669"/>
    <property type="project" value="InterPro"/>
</dbReference>
<evidence type="ECO:0000256" key="5">
    <source>
        <dbReference type="ARBA" id="ARBA00022827"/>
    </source>
</evidence>
<dbReference type="InterPro" id="IPR000447">
    <property type="entry name" value="G3P_DH_FAD-dep"/>
</dbReference>
<dbReference type="Pfam" id="PF16901">
    <property type="entry name" value="DAO_C"/>
    <property type="match status" value="1"/>
</dbReference>
<dbReference type="GO" id="GO:0046168">
    <property type="term" value="P:glycerol-3-phosphate catabolic process"/>
    <property type="evidence" value="ECO:0007669"/>
    <property type="project" value="TreeGrafter"/>
</dbReference>
<evidence type="ECO:0000256" key="3">
    <source>
        <dbReference type="ARBA" id="ARBA00022630"/>
    </source>
</evidence>
<dbReference type="InterPro" id="IPR036188">
    <property type="entry name" value="FAD/NAD-bd_sf"/>
</dbReference>
<evidence type="ECO:0000256" key="1">
    <source>
        <dbReference type="ARBA" id="ARBA00001974"/>
    </source>
</evidence>
<feature type="domain" description="Alpha-glycerophosphate oxidase C-terminal" evidence="8">
    <location>
        <begin position="421"/>
        <end position="514"/>
    </location>
</feature>
<comment type="caution">
    <text evidence="9">The sequence shown here is derived from an EMBL/GenBank/DDBJ whole genome shotgun (WGS) entry which is preliminary data.</text>
</comment>
<dbReference type="EMBL" id="AAQH01000002">
    <property type="protein sequence ID" value="EAT13340.1"/>
    <property type="molecule type" value="Genomic_DNA"/>
</dbReference>
<organism evidence="9 10">
    <name type="scientific">Bermanella marisrubri</name>
    <dbReference type="NCBI Taxonomy" id="207949"/>
    <lineage>
        <taxon>Bacteria</taxon>
        <taxon>Pseudomonadati</taxon>
        <taxon>Pseudomonadota</taxon>
        <taxon>Gammaproteobacteria</taxon>
        <taxon>Oceanospirillales</taxon>
        <taxon>Oceanospirillaceae</taxon>
        <taxon>Bermanella</taxon>
    </lineage>
</organism>
<accession>Q1N4T8</accession>
<feature type="domain" description="FAD dependent oxidoreductase" evidence="7">
    <location>
        <begin position="28"/>
        <end position="350"/>
    </location>
</feature>
<dbReference type="HOGENOM" id="CLU_015740_5_1_6"/>
<dbReference type="InterPro" id="IPR031656">
    <property type="entry name" value="DAO_C"/>
</dbReference>
<dbReference type="Pfam" id="PF01266">
    <property type="entry name" value="DAO"/>
    <property type="match status" value="1"/>
</dbReference>
<dbReference type="PANTHER" id="PTHR11985">
    <property type="entry name" value="GLYCEROL-3-PHOSPHATE DEHYDROGENASE"/>
    <property type="match status" value="1"/>
</dbReference>
<dbReference type="InterPro" id="IPR006076">
    <property type="entry name" value="FAD-dep_OxRdtase"/>
</dbReference>
<dbReference type="Gene3D" id="3.50.50.60">
    <property type="entry name" value="FAD/NAD(P)-binding domain"/>
    <property type="match status" value="1"/>
</dbReference>
<dbReference type="RefSeq" id="WP_007017724.1">
    <property type="nucleotide sequence ID" value="NZ_CH724114.1"/>
</dbReference>
<dbReference type="InterPro" id="IPR038299">
    <property type="entry name" value="DAO_C_sf"/>
</dbReference>
<evidence type="ECO:0000256" key="6">
    <source>
        <dbReference type="ARBA" id="ARBA00023002"/>
    </source>
</evidence>
<dbReference type="Gene3D" id="1.10.8.870">
    <property type="entry name" value="Alpha-glycerophosphate oxidase, cap domain"/>
    <property type="match status" value="1"/>
</dbReference>
<gene>
    <name evidence="9" type="ORF">RED65_01230</name>
</gene>
<name>Q1N4T8_9GAMM</name>
<comment type="cofactor">
    <cofactor evidence="1">
        <name>FAD</name>
        <dbReference type="ChEBI" id="CHEBI:57692"/>
    </cofactor>
</comment>
<dbReference type="STRING" id="207949.RED65_01230"/>
<keyword evidence="3" id="KW-0285">Flavoprotein</keyword>
<keyword evidence="5" id="KW-0274">FAD</keyword>
<dbReference type="Proteomes" id="UP000004263">
    <property type="component" value="Unassembled WGS sequence"/>
</dbReference>
<proteinExistence type="inferred from homology"/>
<dbReference type="PRINTS" id="PR01001">
    <property type="entry name" value="FADG3PDH"/>
</dbReference>
<reference evidence="9 10" key="1">
    <citation type="submission" date="2006-03" db="EMBL/GenBank/DDBJ databases">
        <authorList>
            <person name="Pinhassi J."/>
            <person name="Pedros-Alio C."/>
            <person name="Ferriera S."/>
            <person name="Johnson J."/>
            <person name="Kravitz S."/>
            <person name="Halpern A."/>
            <person name="Remington K."/>
            <person name="Beeson K."/>
            <person name="Tran B."/>
            <person name="Rogers Y.-H."/>
            <person name="Friedman R."/>
            <person name="Venter J.C."/>
        </authorList>
    </citation>
    <scope>NUCLEOTIDE SEQUENCE [LARGE SCALE GENOMIC DNA]</scope>
    <source>
        <strain evidence="9 10">RED65</strain>
    </source>
</reference>
<dbReference type="SUPFAM" id="SSF54373">
    <property type="entry name" value="FAD-linked reductases, C-terminal domain"/>
    <property type="match status" value="1"/>
</dbReference>
<comment type="similarity">
    <text evidence="2">Belongs to the FAD-dependent glycerol-3-phosphate dehydrogenase family.</text>
</comment>
<protein>
    <submittedName>
        <fullName evidence="9">Glycerol-3-phosphate dehydrogenase</fullName>
    </submittedName>
</protein>
<evidence type="ECO:0000313" key="10">
    <source>
        <dbReference type="Proteomes" id="UP000004263"/>
    </source>
</evidence>
<evidence type="ECO:0000256" key="2">
    <source>
        <dbReference type="ARBA" id="ARBA00007330"/>
    </source>
</evidence>
<dbReference type="Gene3D" id="3.30.9.10">
    <property type="entry name" value="D-Amino Acid Oxidase, subunit A, domain 2"/>
    <property type="match status" value="1"/>
</dbReference>
<evidence type="ECO:0000313" key="9">
    <source>
        <dbReference type="EMBL" id="EAT13340.1"/>
    </source>
</evidence>
<dbReference type="GO" id="GO:0006071">
    <property type="term" value="P:glycerol metabolic process"/>
    <property type="evidence" value="ECO:0007669"/>
    <property type="project" value="UniProtKB-KW"/>
</dbReference>
<evidence type="ECO:0000259" key="7">
    <source>
        <dbReference type="Pfam" id="PF01266"/>
    </source>
</evidence>
<sequence length="536" mass="60926">MKLQAAMSDQPISESPQQTIEQLSEQWDLVVIGGGITGMGVAREAARQGLRVLVLEQKDFAWGTSSRSSKMVHGGLRYLASGNLRLTSHSVKERERLMNEAPGLVDLMAYSWPHYKKQFPGPFIFNALLALYDMFAGKKYRKFLSPEETSYVLPHIRRDALIGSTQFADAVTDDTRLVMRVMDEAKADGAVCLNYTRVIDVIKQDELVKGVQCVDECSGKTYSFFAKAVVSATGAWADQLRRNQGAKKKIRPQRGSHLVIPHWRFPVAQAITLKHPEDDRSMFIYPWEGTTVIGTTDLDHPEADLKEPHIHEFEIHYLLKAANALFPGSRLEKEDVIATWAGVRPIVSSGKSLNPSSEKRDHSIWDDNGLVSVSGGKLTTFRLIALDVLKMLKKYVPDIQYKDTGARIFTNLEQEPEELEQLDGFWKKRLVGFYGCHIDRFFDCAKPGELAVIPGTQSLWAQLRYSCRYESVVHLDDLLLRRTRIGLLLANGGGDFKDQIKMICQSELPWNEEQWQQEWQRYQDIWHAYYSVTPEK</sequence>
<dbReference type="SUPFAM" id="SSF51905">
    <property type="entry name" value="FAD/NAD(P)-binding domain"/>
    <property type="match status" value="1"/>
</dbReference>
<evidence type="ECO:0000256" key="4">
    <source>
        <dbReference type="ARBA" id="ARBA00022798"/>
    </source>
</evidence>
<keyword evidence="6" id="KW-0560">Oxidoreductase</keyword>
<dbReference type="PANTHER" id="PTHR11985:SF35">
    <property type="entry name" value="ANAEROBIC GLYCEROL-3-PHOSPHATE DEHYDROGENASE SUBUNIT A"/>
    <property type="match status" value="1"/>
</dbReference>
<keyword evidence="10" id="KW-1185">Reference proteome</keyword>
<dbReference type="AlphaFoldDB" id="Q1N4T8"/>
<evidence type="ECO:0000259" key="8">
    <source>
        <dbReference type="Pfam" id="PF16901"/>
    </source>
</evidence>
<keyword evidence="4" id="KW-0319">Glycerol metabolism</keyword>